<organism evidence="15">
    <name type="scientific">Talaromyces marneffei PM1</name>
    <dbReference type="NCBI Taxonomy" id="1077442"/>
    <lineage>
        <taxon>Eukaryota</taxon>
        <taxon>Fungi</taxon>
        <taxon>Dikarya</taxon>
        <taxon>Ascomycota</taxon>
        <taxon>Pezizomycotina</taxon>
        <taxon>Eurotiomycetes</taxon>
        <taxon>Eurotiomycetidae</taxon>
        <taxon>Eurotiales</taxon>
        <taxon>Trichocomaceae</taxon>
        <taxon>Talaromyces</taxon>
        <taxon>Talaromyces sect. Talaromyces</taxon>
    </lineage>
</organism>
<dbReference type="InterPro" id="IPR013217">
    <property type="entry name" value="Methyltransf_12"/>
</dbReference>
<dbReference type="InterPro" id="IPR014031">
    <property type="entry name" value="Ketoacyl_synth_C"/>
</dbReference>
<dbReference type="PROSITE" id="PS52004">
    <property type="entry name" value="KS3_2"/>
    <property type="match status" value="1"/>
</dbReference>
<dbReference type="GO" id="GO:0006633">
    <property type="term" value="P:fatty acid biosynthetic process"/>
    <property type="evidence" value="ECO:0007669"/>
    <property type="project" value="InterPro"/>
</dbReference>
<dbReference type="PROSITE" id="PS00455">
    <property type="entry name" value="AMP_BINDING"/>
    <property type="match status" value="1"/>
</dbReference>
<dbReference type="GO" id="GO:0008168">
    <property type="term" value="F:methyltransferase activity"/>
    <property type="evidence" value="ECO:0007669"/>
    <property type="project" value="UniProtKB-KW"/>
</dbReference>
<dbReference type="EMBL" id="JPOX01000004">
    <property type="protein sequence ID" value="KFX51797.1"/>
    <property type="molecule type" value="Genomic_DNA"/>
</dbReference>
<dbReference type="PANTHER" id="PTHR43775:SF20">
    <property type="entry name" value="HYBRID PKS-NRPS SYNTHETASE APDA"/>
    <property type="match status" value="1"/>
</dbReference>
<dbReference type="SUPFAM" id="SSF51735">
    <property type="entry name" value="NAD(P)-binding Rossmann-fold domains"/>
    <property type="match status" value="2"/>
</dbReference>
<dbReference type="InterPro" id="IPR001227">
    <property type="entry name" value="Ac_transferase_dom_sf"/>
</dbReference>
<dbReference type="CDD" id="cd19532">
    <property type="entry name" value="C_PKS-NRPS"/>
    <property type="match status" value="1"/>
</dbReference>
<dbReference type="Pfam" id="PF00698">
    <property type="entry name" value="Acyl_transf_1"/>
    <property type="match status" value="1"/>
</dbReference>
<dbReference type="SMART" id="SM00822">
    <property type="entry name" value="PKS_KR"/>
    <property type="match status" value="1"/>
</dbReference>
<feature type="domain" description="Ketosynthase family 3 (KS3)" evidence="13">
    <location>
        <begin position="8"/>
        <end position="444"/>
    </location>
</feature>
<feature type="domain" description="PKS/mFAS DH" evidence="14">
    <location>
        <begin position="953"/>
        <end position="1256"/>
    </location>
</feature>
<dbReference type="SUPFAM" id="SSF52777">
    <property type="entry name" value="CoA-dependent acyltransferases"/>
    <property type="match status" value="2"/>
</dbReference>
<feature type="region of interest" description="N-terminal hotdog fold" evidence="10">
    <location>
        <begin position="953"/>
        <end position="1086"/>
    </location>
</feature>
<dbReference type="InterPro" id="IPR013968">
    <property type="entry name" value="PKS_KR"/>
</dbReference>
<keyword evidence="3" id="KW-0597">Phosphoprotein</keyword>
<dbReference type="InterPro" id="IPR016035">
    <property type="entry name" value="Acyl_Trfase/lysoPLipase"/>
</dbReference>
<dbReference type="PROSITE" id="PS51257">
    <property type="entry name" value="PROKAR_LIPOPROTEIN"/>
    <property type="match status" value="1"/>
</dbReference>
<reference evidence="15" key="2">
    <citation type="journal article" date="2014" name="PLoS Genet.">
        <title>Signature gene expression reveals novel clues to the molecular mechanisms of dimorphic transition in Penicillium marneffei.</title>
        <authorList>
            <person name="Yang E."/>
            <person name="Wang G."/>
            <person name="Cai J."/>
            <person name="Woo P.C."/>
            <person name="Lau S.K."/>
            <person name="Yuen K.-Y."/>
            <person name="Chow W.-N."/>
            <person name="Lin X."/>
        </authorList>
    </citation>
    <scope>NUCLEOTIDE SEQUENCE</scope>
    <source>
        <strain evidence="15">PM1</strain>
    </source>
</reference>
<dbReference type="Gene3D" id="3.30.300.30">
    <property type="match status" value="1"/>
</dbReference>
<dbReference type="InterPro" id="IPR014043">
    <property type="entry name" value="Acyl_transferase_dom"/>
</dbReference>
<keyword evidence="5" id="KW-0489">Methyltransferase</keyword>
<dbReference type="Gene3D" id="1.10.1200.10">
    <property type="entry name" value="ACP-like"/>
    <property type="match status" value="2"/>
</dbReference>
<dbReference type="InterPro" id="IPR057326">
    <property type="entry name" value="KR_dom"/>
</dbReference>
<dbReference type="Pfam" id="PF02801">
    <property type="entry name" value="Ketoacyl-synt_C"/>
    <property type="match status" value="1"/>
</dbReference>
<evidence type="ECO:0000313" key="15">
    <source>
        <dbReference type="EMBL" id="KFX51797.1"/>
    </source>
</evidence>
<dbReference type="SMART" id="SM00826">
    <property type="entry name" value="PKS_DH"/>
    <property type="match status" value="1"/>
</dbReference>
<reference key="1">
    <citation type="journal article" date="2014" name="PLoS Genet.">
        <title>Signature Gene Expression Reveals Novel Clues to the Molecular Mechanisms of Dimorphic Transition in Penicillium marneffei.</title>
        <authorList>
            <person name="Yang E."/>
            <person name="Wang G."/>
            <person name="Cai J."/>
            <person name="Woo P.C."/>
            <person name="Lau S.K."/>
            <person name="Yuen K.-Y."/>
            <person name="Chow W.-N."/>
            <person name="Lin X."/>
        </authorList>
    </citation>
    <scope>NUCLEOTIDE SEQUENCE [LARGE SCALE GENOMIC DNA]</scope>
    <source>
        <strain>PM1</strain>
    </source>
</reference>
<comment type="pathway">
    <text evidence="1">Secondary metabolite biosynthesis.</text>
</comment>
<dbReference type="PANTHER" id="PTHR43775">
    <property type="entry name" value="FATTY ACID SYNTHASE"/>
    <property type="match status" value="1"/>
</dbReference>
<dbReference type="GO" id="GO:0004312">
    <property type="term" value="F:fatty acid synthase activity"/>
    <property type="evidence" value="ECO:0007669"/>
    <property type="project" value="TreeGrafter"/>
</dbReference>
<dbReference type="InterPro" id="IPR050091">
    <property type="entry name" value="PKS_NRPS_Biosynth_Enz"/>
</dbReference>
<feature type="active site" description="Proton acceptor; for dehydratase activity" evidence="10">
    <location>
        <position position="985"/>
    </location>
</feature>
<evidence type="ECO:0000256" key="10">
    <source>
        <dbReference type="PROSITE-ProRule" id="PRU01363"/>
    </source>
</evidence>
<dbReference type="NCBIfam" id="TIGR01733">
    <property type="entry name" value="AA-adenyl-dom"/>
    <property type="match status" value="1"/>
</dbReference>
<evidence type="ECO:0000256" key="3">
    <source>
        <dbReference type="ARBA" id="ARBA00022553"/>
    </source>
</evidence>
<dbReference type="Pfam" id="PF00501">
    <property type="entry name" value="AMP-binding"/>
    <property type="match status" value="1"/>
</dbReference>
<dbReference type="InterPro" id="IPR009081">
    <property type="entry name" value="PP-bd_ACP"/>
</dbReference>
<evidence type="ECO:0000256" key="1">
    <source>
        <dbReference type="ARBA" id="ARBA00005179"/>
    </source>
</evidence>
<proteinExistence type="inferred from homology"/>
<comment type="similarity">
    <text evidence="9">In the C-terminal section; belongs to the NRP synthetase family.</text>
</comment>
<dbReference type="Pfam" id="PF00109">
    <property type="entry name" value="ketoacyl-synt"/>
    <property type="match status" value="1"/>
</dbReference>
<dbReference type="SUPFAM" id="SSF52151">
    <property type="entry name" value="FabD/lysophospholipase-like"/>
    <property type="match status" value="1"/>
</dbReference>
<feature type="region of interest" description="C-terminal hotdog fold" evidence="10">
    <location>
        <begin position="1102"/>
        <end position="1256"/>
    </location>
</feature>
<dbReference type="InterPro" id="IPR020845">
    <property type="entry name" value="AMP-binding_CS"/>
</dbReference>
<dbReference type="Gene3D" id="3.40.50.720">
    <property type="entry name" value="NAD(P)-binding Rossmann-like Domain"/>
    <property type="match status" value="3"/>
</dbReference>
<dbReference type="GO" id="GO:0004315">
    <property type="term" value="F:3-oxoacyl-[acyl-carrier-protein] synthase activity"/>
    <property type="evidence" value="ECO:0007669"/>
    <property type="project" value="InterPro"/>
</dbReference>
<name>A0A093VGX4_TALMA</name>
<dbReference type="Gene3D" id="3.10.129.110">
    <property type="entry name" value="Polyketide synthase dehydratase"/>
    <property type="match status" value="1"/>
</dbReference>
<dbReference type="InterPro" id="IPR016039">
    <property type="entry name" value="Thiolase-like"/>
</dbReference>
<dbReference type="InterPro" id="IPR020807">
    <property type="entry name" value="PKS_DH"/>
</dbReference>
<dbReference type="eggNOG" id="KOG1178">
    <property type="taxonomic scope" value="Eukaryota"/>
</dbReference>
<evidence type="ECO:0000256" key="7">
    <source>
        <dbReference type="ARBA" id="ARBA00022737"/>
    </source>
</evidence>
<dbReference type="InterPro" id="IPR036291">
    <property type="entry name" value="NAD(P)-bd_dom_sf"/>
</dbReference>
<protein>
    <submittedName>
        <fullName evidence="15">Nonribosomal peptide synthetase 14</fullName>
    </submittedName>
</protein>
<keyword evidence="2" id="KW-0596">Phosphopantetheine</keyword>
<dbReference type="Gene3D" id="3.40.50.150">
    <property type="entry name" value="Vaccinia Virus protein VP39"/>
    <property type="match status" value="1"/>
</dbReference>
<dbReference type="InterPro" id="IPR014030">
    <property type="entry name" value="Ketoacyl_synth_N"/>
</dbReference>
<dbReference type="Gene3D" id="3.40.366.10">
    <property type="entry name" value="Malonyl-Coenzyme A Acyl Carrier Protein, domain 2"/>
    <property type="match status" value="1"/>
</dbReference>
<dbReference type="CDD" id="cd05930">
    <property type="entry name" value="A_NRPS"/>
    <property type="match status" value="1"/>
</dbReference>
<dbReference type="GO" id="GO:0016874">
    <property type="term" value="F:ligase activity"/>
    <property type="evidence" value="ECO:0007669"/>
    <property type="project" value="UniProtKB-KW"/>
</dbReference>
<feature type="domain" description="Carrier" evidence="12">
    <location>
        <begin position="3554"/>
        <end position="3631"/>
    </location>
</feature>
<feature type="compositionally biased region" description="Polar residues" evidence="11">
    <location>
        <begin position="2512"/>
        <end position="2538"/>
    </location>
</feature>
<dbReference type="GO" id="GO:0032259">
    <property type="term" value="P:methylation"/>
    <property type="evidence" value="ECO:0007669"/>
    <property type="project" value="UniProtKB-KW"/>
</dbReference>
<evidence type="ECO:0000256" key="9">
    <source>
        <dbReference type="ARBA" id="ARBA00029443"/>
    </source>
</evidence>
<dbReference type="InterPro" id="IPR029063">
    <property type="entry name" value="SAM-dependent_MTases_sf"/>
</dbReference>
<keyword evidence="8" id="KW-0511">Multifunctional enzyme</keyword>
<dbReference type="InterPro" id="IPR016036">
    <property type="entry name" value="Malonyl_transacylase_ACP-bd"/>
</dbReference>
<dbReference type="InterPro" id="IPR018201">
    <property type="entry name" value="Ketoacyl_synth_AS"/>
</dbReference>
<dbReference type="InterPro" id="IPR042104">
    <property type="entry name" value="PKS_dehydratase_sf"/>
</dbReference>
<comment type="caution">
    <text evidence="15">The sequence shown here is derived from an EMBL/GenBank/DDBJ whole genome shotgun (WGS) entry which is preliminary data.</text>
</comment>
<gene>
    <name evidence="15" type="ORF">GQ26_0041870</name>
</gene>
<dbReference type="SUPFAM" id="SSF56801">
    <property type="entry name" value="Acetyl-CoA synthetase-like"/>
    <property type="match status" value="1"/>
</dbReference>
<evidence type="ECO:0000256" key="8">
    <source>
        <dbReference type="ARBA" id="ARBA00023268"/>
    </source>
</evidence>
<dbReference type="Gene3D" id="3.40.47.10">
    <property type="match status" value="1"/>
</dbReference>
<accession>A0A093VGX4</accession>
<dbReference type="InterPro" id="IPR010071">
    <property type="entry name" value="AA_adenyl_dom"/>
</dbReference>
<dbReference type="Gene3D" id="3.40.50.12780">
    <property type="entry name" value="N-terminal domain of ligase-like"/>
    <property type="match status" value="1"/>
</dbReference>
<dbReference type="SMART" id="SM00827">
    <property type="entry name" value="PKS_AT"/>
    <property type="match status" value="1"/>
</dbReference>
<dbReference type="InterPro" id="IPR001242">
    <property type="entry name" value="Condensation_dom"/>
</dbReference>
<dbReference type="InterPro" id="IPR020806">
    <property type="entry name" value="PKS_PP-bd"/>
</dbReference>
<keyword evidence="7" id="KW-0677">Repeat</keyword>
<dbReference type="SUPFAM" id="SSF55048">
    <property type="entry name" value="Probable ACP-binding domain of malonyl-CoA ACP transacylase"/>
    <property type="match status" value="1"/>
</dbReference>
<dbReference type="InterPro" id="IPR020841">
    <property type="entry name" value="PKS_Beta-ketoAc_synthase_dom"/>
</dbReference>
<feature type="active site" description="Proton donor; for dehydratase activity" evidence="10">
    <location>
        <position position="1162"/>
    </location>
</feature>
<keyword evidence="6" id="KW-0808">Transferase</keyword>
<sequence>MRTNQAFSTPIAVVGSACRFPGEASTPSKLYDLLRQPRDVRREFDPEILNLQRFYDSNPDAPGSTNVQSKGYLLAEDSRLFDASFFNVSPYEAECMDPQLRVMLEVVYEAFENAGYTLDQMRGSKTSVHVGVMASDYADITARDTETIPLYAGTGVARSILSNRISYTFDLHGPSVTLDTACSSSLVALHQAVQGLQAGDASCAVVCGVNLIFDPMLYVMLSKLHMLSPESQSRMWDETVNGYARGEGAGVVVLKPLDQAIRDNDHIEGVIRGSGVNSDGLSPGLTMPTVAAQASLIRDTYRRAGLDPVRDRCQYFECHGTGTPAGDPVESRAIYEAMIRDGDSLGVEQTTPLYVGSIKTLIGHLEGGAGLAGVLKALLSIKHRTIFPNLLFNKLNPKIASYYDGFQIPTSPLPWPELPAGLPLRVSVNSFGFGGTNAHAIIESFEPKDINGHLTILEAGEARLIPFVLSAHSASSLLGNSEALLTYLVNHPSVDLDDLSWALQKRRSAHRLRTFFTAQNRDRLIEDLRKFIAQHRKSTNKEDVGIRQRLVNPDKAPRILGVFTGQGAQWPTMGRELLVKSPLFRRALQQYNDVLKALPDGPEWSLIEELSKDASSSRVGEAAISQPLCTAIQLALIEMLNSSGVRFDTVVGHSSGEIAAVSACGMISAAAAMQIAYYRGKYAYLAQGSNGQAGGMMAVGIDYDSAQSFCQQPEYQSRISVAASNSPKSVTLSGDLEAIKQAKIHFDQENTFARLLKVDTAYHSYHMEPCVANYLKSLRACDIQVQQPQNGCLWVSSVHGNTELLEGDLESLKGHYWVQNMVQPVLFSPAVKYAIDYSGSFDLATEVGPHPALKGPALQTIELALGAAPPYIGTLKRGGGDIEAIGETIGSLWCHLGPAHVNFDGFRQALGLQDLKTSELLKNLPPYAWNHDRIYWHESRISRNYRKRKDARHPLLGRRAPDDTEREIRWRNVLRVSELPWAQGHVVSGEVLLPGTSYIALSCEAARIIAGDKPIRRIDVEDIDIRRPLIVPDTREGVETTFTVRLENFKDPNCTAGDFSYYYSDPSSGSMVNACTGKIIIHRGEGNEHELPPYGILSRPDLHPIDSDAAYDIFAQNGLFYTGVFHRLQDVQRRLDYSVAMAEWSADELTGFTDALHPAVMDVSWQNLFHARADYRAGKLPTPILPVHVKRVTVNPHVKLVQAEQGLLKIRTESFITSRNGLSVVGDVHIYDPTSGTTAIQMESVSLKPVAPPTEEQDRRIFFDIEYKTDPSLCLAEPIHDLKHGQKQKELSADVERAVVFYIQRVLEGLSPSERSDLTWYHKLLVDSFEASLRLIRDGRHPIAEKSWLADKPEVLDMILSKWAGTVDLECVRLVGENMLDFLKRKESLLEIVMTDDLATRLYSEGGGLAEVNRAMAGVLQQISHKFPQARYVEIGGGTGSTTDTILQTIGDAFHTYTFTDISPAFFGDAAERFSNFRNKMIFKTLDVEKDVGPQGFEKHSYDVVVASNVLHATAHIKETLKNARSLLKPGGFLILNEITGTEIMRTTFCVGGLPGWWLGVVEGRRLHPGLTTEEWHSTLQDTGFSGVDLVFHDLPDAKQHCMSFMASQAVNDTVQQLREPLVYLDEVPEVKSLLLVGGKTLAVSKVVSVIQRLVGPVLSSRVSVASDIEAIDFSRVGSQADVLCLQELDSGLFSEPLTPKRLKALQTMIVAARSVLWLTTNRRTDNPEANMMIGMTRAITKELPNANIQFLDLDSVVTPASVARTVVETFMRMKIISAHKNDGSPLLWPQEPELVVEGSDTLIPRLHPDQQLNDRYNARYRTISKSETGSDSLIGLTRQQDKLVLVESAPELYTDGAERARVRVQYSLSIPGEKGDGMYMSVGRLIPSATPVMTVSQRNTSIISVLQDDVIFIDEKDCNVTTLEGIADQIAVMGLLSSAHKGKSALLHNPRARLAAYFTLESHRRGVEPLCSSTSTAVPQGWMSIHPQSSVHAVQRLLPHNTTVYLDCSASVESGPTTIQSALPSGCQLYQWNSGLFLCGLASATSTQLALKAVYSGLPDYLAISVSSDAPHYEIDVLDVRELAGTKASILDRTNIISWETTRPLSLLVQPPDKTVLFDSAKTYLMVGMSGGLGLSVCGWALQHGAKHMVITSRRPNIHPQWLAQARKLGAEIHVRSVDAADRVSLESTISSIRETLPPIGGVCNAAMVLSDKLFVDMDVASINDTFKPKVEVSKHLNEIFADTPLDFFIMFSSSLSIIGGQGSGNYHAANLFMAAMAAQRRQSGLPASVIHIGYVTDVGYFMRVDKSSREYIGRMQIVPLSETDVHHAFAEAILAGKPSSDRSCEVGLGIEPLDAPLIEDQEPVWASDPRFAHYLPNFRIDDKKDDTQYGRDDIKKQMREVETEAELLTVVREALCAKLEIMLQVSTGSIDADAPLTELGIDSLVAVEVRAWFLKKIGPDVPVVKILGSSVAQICIDASKEIMATRVGGSPKNFDSEPVTSADSQDRSETSASDVSHSENPTPPSTDNELSVSSLDDVNVPDNTGDKYCVVDDGVTAEPTMEFGQDIIQTEPMSAAQSRIYILSSLMNDPTAYSLMIRYDLDDELDIDRLRNALTTTMQHHECLRTCFFARRDDNQPVQGILSFPVRRFKHIPNAIEEDIAQELKAARTKIWDIEHGETLSLTVLSQDSRKHTLVLGYHHIVLDASGMRTFTRDLNSAYNMQPLKFNGGTCVEFARKEQENLHLGLLESRMEYWRQEYASPPHVLPLLPMAKTTARPETQQVASINASRLVDDDTVIAIKRTCQTLGITAFQFHLAVVQILLTQSLDIDDVCIGVADSNRPDTEFMETVGFFLNLLPVRFRIPAGISFAQVAQNTARQMGKAWEKSVPFDMLLDQLKISRSSSHTPLFQVLVNYRLAMTKSIAFGNSFLTITDGEEGQNPYDITFSFLESQAEGTAVTMDCQESLYDAEGAERILDMYMHLLKVLTDNINIKINECQIYSPKTVSAALKLGQGMQAELTWPATVSEKFQQVQTAYQNRVAVRDRTSVLTYQQLAGRVDSIAAALNSAGLGSGSRIAVLCEPSNDFVASLLAILHIGAIYVPLDISLPSSRHADIISSSTPGMIISHESTNESVEQLVHEISGRLPILKLEEISNVSQPVPCKAQSDSPAFLLYTSGTTGKPKGVVLSQGAIVNWLEHSISAYELDKAPASVLQQSSLSFDMSLIQIFCAICSGGSLVIVPQDARRDPPQIAELMHQKNITLTFAVPSEYLLWLSFGRESLRQAVGWRWAWVGGEMFPIQLKRELRRLELPNFTLWEYYGPTETTFTATNKPLPLDVENSIISGSPIGKAHPNYSICILDAKGRPLPVGFRGEICIGGAGVALGYWNMPAETDRKFIPDPTIGFDEKSGVTSASRWYRTGDQGRLAADGTLIFIGRIGGDTQVKLRGLRIELAEVEGALLKSGESLISMAVVTVRDGDLIAHVIPVESGKQKLDCDIVKRKLLTGLRLPQYMHPSRVILVQDLPRAITGKIDRQAVMRLPLSGPGNGAGDSESQLSLREVELKLLWSRVLPDPYQVLTADSDFFLEGGNSLRLTKLQNHIKETLGVFVSTRELYSAPSLRQMAARIGSDAASDEDIDWNVETAIPESLIAALKEVSRRPRTPATKDLKVLLTGAASVLGNYVLHALLQDPAVDKVHCIAISADEEERIPDSAKIMSYPGSLSSHQLGLSASECAMLQSSIDVVIHAGANGHCLNSYTSIRRPNVESTHFLASLCMPRSIPMLYVSSQRVPALAGLTVLPPVPVLTEPAKTGDTGYMATRWVSERFLHKFSELNKDFTVEIHRPCLFFGDRAPPTDALNGVLRYTFLTRCVPRFARVEGYVDIKNVDEIARDIASSAIALAGQQKMSSSAGAGIRYRHHSSGRKVTIEEWPKYMEELHGEPYEVLALPEWIARARREGIHPLIATYLEGVIEKEELALFPFLGEEL</sequence>
<dbReference type="Pfam" id="PF07993">
    <property type="entry name" value="NAD_binding_4"/>
    <property type="match status" value="1"/>
</dbReference>
<dbReference type="InterPro" id="IPR013120">
    <property type="entry name" value="FAR_NAD-bd"/>
</dbReference>
<dbReference type="SMART" id="SM00823">
    <property type="entry name" value="PKS_PP"/>
    <property type="match status" value="2"/>
</dbReference>
<dbReference type="InterPro" id="IPR006162">
    <property type="entry name" value="Ppantetheine_attach_site"/>
</dbReference>
<dbReference type="InterPro" id="IPR042099">
    <property type="entry name" value="ANL_N_sf"/>
</dbReference>
<dbReference type="PROSITE" id="PS00012">
    <property type="entry name" value="PHOSPHOPANTETHEINE"/>
    <property type="match status" value="1"/>
</dbReference>
<feature type="domain" description="Carrier" evidence="12">
    <location>
        <begin position="2407"/>
        <end position="2485"/>
    </location>
</feature>
<dbReference type="Gene3D" id="3.30.559.30">
    <property type="entry name" value="Nonribosomal peptide synthetase, condensation domain"/>
    <property type="match status" value="1"/>
</dbReference>
<dbReference type="SUPFAM" id="SSF53335">
    <property type="entry name" value="S-adenosyl-L-methionine-dependent methyltransferases"/>
    <property type="match status" value="1"/>
</dbReference>
<keyword evidence="4" id="KW-0436">Ligase</keyword>
<dbReference type="Pfam" id="PF00550">
    <property type="entry name" value="PP-binding"/>
    <property type="match status" value="2"/>
</dbReference>
<dbReference type="CDD" id="cd02440">
    <property type="entry name" value="AdoMet_MTases"/>
    <property type="match status" value="1"/>
</dbReference>
<dbReference type="SMART" id="SM00825">
    <property type="entry name" value="PKS_KS"/>
    <property type="match status" value="1"/>
</dbReference>
<dbReference type="GO" id="GO:0031177">
    <property type="term" value="F:phosphopantetheine binding"/>
    <property type="evidence" value="ECO:0007669"/>
    <property type="project" value="InterPro"/>
</dbReference>
<dbReference type="eggNOG" id="KOG1202">
    <property type="taxonomic scope" value="Eukaryota"/>
</dbReference>
<dbReference type="Pfam" id="PF16197">
    <property type="entry name" value="KAsynt_C_assoc"/>
    <property type="match status" value="1"/>
</dbReference>
<evidence type="ECO:0000259" key="12">
    <source>
        <dbReference type="PROSITE" id="PS50075"/>
    </source>
</evidence>
<evidence type="ECO:0000256" key="5">
    <source>
        <dbReference type="ARBA" id="ARBA00022603"/>
    </source>
</evidence>
<dbReference type="InterPro" id="IPR036736">
    <property type="entry name" value="ACP-like_sf"/>
</dbReference>
<evidence type="ECO:0000259" key="14">
    <source>
        <dbReference type="PROSITE" id="PS52019"/>
    </source>
</evidence>
<dbReference type="Pfam" id="PF14765">
    <property type="entry name" value="PS-DH"/>
    <property type="match status" value="1"/>
</dbReference>
<dbReference type="Pfam" id="PF08242">
    <property type="entry name" value="Methyltransf_12"/>
    <property type="match status" value="1"/>
</dbReference>
<evidence type="ECO:0000259" key="13">
    <source>
        <dbReference type="PROSITE" id="PS52004"/>
    </source>
</evidence>
<evidence type="ECO:0000256" key="11">
    <source>
        <dbReference type="SAM" id="MobiDB-lite"/>
    </source>
</evidence>
<dbReference type="Pfam" id="PF21089">
    <property type="entry name" value="PKS_DH_N"/>
    <property type="match status" value="1"/>
</dbReference>
<dbReference type="CDD" id="cd00833">
    <property type="entry name" value="PKS"/>
    <property type="match status" value="1"/>
</dbReference>
<evidence type="ECO:0000256" key="6">
    <source>
        <dbReference type="ARBA" id="ARBA00022679"/>
    </source>
</evidence>
<dbReference type="Pfam" id="PF00668">
    <property type="entry name" value="Condensation"/>
    <property type="match status" value="1"/>
</dbReference>
<dbReference type="InterPro" id="IPR049900">
    <property type="entry name" value="PKS_mFAS_DH"/>
</dbReference>
<dbReference type="Pfam" id="PF08659">
    <property type="entry name" value="KR"/>
    <property type="match status" value="1"/>
</dbReference>
<evidence type="ECO:0000256" key="2">
    <source>
        <dbReference type="ARBA" id="ARBA00022450"/>
    </source>
</evidence>
<evidence type="ECO:0000256" key="4">
    <source>
        <dbReference type="ARBA" id="ARBA00022598"/>
    </source>
</evidence>
<dbReference type="InterPro" id="IPR000873">
    <property type="entry name" value="AMP-dep_synth/lig_dom"/>
</dbReference>
<dbReference type="InterPro" id="IPR032821">
    <property type="entry name" value="PKS_assoc"/>
</dbReference>
<dbReference type="InterPro" id="IPR023213">
    <property type="entry name" value="CAT-like_dom_sf"/>
</dbReference>
<dbReference type="InterPro" id="IPR049551">
    <property type="entry name" value="PKS_DH_C"/>
</dbReference>
<dbReference type="InterPro" id="IPR049552">
    <property type="entry name" value="PKS_DH_N"/>
</dbReference>
<dbReference type="SUPFAM" id="SSF53901">
    <property type="entry name" value="Thiolase-like"/>
    <property type="match status" value="1"/>
</dbReference>
<feature type="region of interest" description="Disordered" evidence="11">
    <location>
        <begin position="2489"/>
        <end position="2546"/>
    </location>
</feature>
<dbReference type="GO" id="GO:0009403">
    <property type="term" value="P:toxin biosynthetic process"/>
    <property type="evidence" value="ECO:0007669"/>
    <property type="project" value="UniProtKB-ARBA"/>
</dbReference>
<dbReference type="InterPro" id="IPR045851">
    <property type="entry name" value="AMP-bd_C_sf"/>
</dbReference>
<dbReference type="HOGENOM" id="CLU_000022_37_4_1"/>
<dbReference type="PROSITE" id="PS50075">
    <property type="entry name" value="CARRIER"/>
    <property type="match status" value="2"/>
</dbReference>
<dbReference type="PROSITE" id="PS52019">
    <property type="entry name" value="PKS_MFAS_DH"/>
    <property type="match status" value="1"/>
</dbReference>
<dbReference type="PROSITE" id="PS00606">
    <property type="entry name" value="KS3_1"/>
    <property type="match status" value="1"/>
</dbReference>
<dbReference type="SUPFAM" id="SSF47336">
    <property type="entry name" value="ACP-like"/>
    <property type="match status" value="2"/>
</dbReference>
<dbReference type="Gene3D" id="3.30.70.3290">
    <property type="match status" value="1"/>
</dbReference>
<dbReference type="Gene3D" id="3.30.559.10">
    <property type="entry name" value="Chloramphenicol acetyltransferase-like domain"/>
    <property type="match status" value="1"/>
</dbReference>